<accession>A0A380N1M3</accession>
<proteinExistence type="predicted"/>
<evidence type="ECO:0000313" key="2">
    <source>
        <dbReference type="Proteomes" id="UP000254601"/>
    </source>
</evidence>
<dbReference type="Proteomes" id="UP000254601">
    <property type="component" value="Unassembled WGS sequence"/>
</dbReference>
<reference evidence="1 2" key="1">
    <citation type="submission" date="2018-06" db="EMBL/GenBank/DDBJ databases">
        <authorList>
            <consortium name="Pathogen Informatics"/>
            <person name="Doyle S."/>
        </authorList>
    </citation>
    <scope>NUCLEOTIDE SEQUENCE [LARGE SCALE GENOMIC DNA]</scope>
    <source>
        <strain evidence="1 2">NCTC13337</strain>
    </source>
</reference>
<protein>
    <submittedName>
        <fullName evidence="1">Uncharacterized protein</fullName>
    </submittedName>
</protein>
<keyword evidence="2" id="KW-1185">Reference proteome</keyword>
<sequence>MLYKIDAIEPKDPPDYFRFTQSFELLPETGDAKERHGISDLINQDNIQQSITAKLEQLCNRNNLKELLKSMNELRDDDTLRILLNGKFNIAEFIKVYQKYEQKNGLYFLGQIYHQAKENKKDSNKVFDEIEIILDNLKSSDKNKKLYWIAPSDIYWAKQRKIHDKLQSLINKQKRGYKFHLYLPLSEKQNRRERQEWKNEFKNISDEVLYGFYEGFLDGNTEILFLEGEFAVVCYHTKLPAYPVTLPIGFFITEKNKVSSISKLAINYLSEYLSEDMSKDFGLLSKIN</sequence>
<dbReference type="EMBL" id="UHIC01000001">
    <property type="protein sequence ID" value="SUO97801.1"/>
    <property type="molecule type" value="Genomic_DNA"/>
</dbReference>
<dbReference type="AlphaFoldDB" id="A0A380N1M3"/>
<dbReference type="RefSeq" id="WP_211268189.1">
    <property type="nucleotide sequence ID" value="NZ_LWHB01000163.1"/>
</dbReference>
<name>A0A380N1M3_9GAMM</name>
<gene>
    <name evidence="1" type="ORF">NCTC13337_02625</name>
</gene>
<evidence type="ECO:0000313" key="1">
    <source>
        <dbReference type="EMBL" id="SUO97801.1"/>
    </source>
</evidence>
<organism evidence="1 2">
    <name type="scientific">Suttonella ornithocola</name>
    <dbReference type="NCBI Taxonomy" id="279832"/>
    <lineage>
        <taxon>Bacteria</taxon>
        <taxon>Pseudomonadati</taxon>
        <taxon>Pseudomonadota</taxon>
        <taxon>Gammaproteobacteria</taxon>
        <taxon>Cardiobacteriales</taxon>
        <taxon>Cardiobacteriaceae</taxon>
        <taxon>Suttonella</taxon>
    </lineage>
</organism>